<accession>A0A9R1CXN7</accession>
<dbReference type="RefSeq" id="WP_223927288.1">
    <property type="nucleotide sequence ID" value="NZ_BPTU01000003.1"/>
</dbReference>
<dbReference type="Proteomes" id="UP000825483">
    <property type="component" value="Unassembled WGS sequence"/>
</dbReference>
<proteinExistence type="predicted"/>
<sequence length="236" mass="26024">MATDKYSHFEISRQSGRITTGVLAAYLLLELLVEAGDFIGLARVSQGPLVYGISRITQTGVGHVFLTLATTCTLLFLWDRLRRALKDVKSVLWYVVLALMALMVCDMLLMLPPETSSLMDSIQHPTRFTTFANHFRSVSSGLQTLLRLGLSISLIVKYRGRILAYGCSDIVCTVLSAVGMGAFYSYLVMSGVSFLSGALSFGVVLFRYALGVIPIIFMRRTMVYTHVRNADAEGDI</sequence>
<evidence type="ECO:0000313" key="3">
    <source>
        <dbReference type="Proteomes" id="UP000825483"/>
    </source>
</evidence>
<feature type="transmembrane region" description="Helical" evidence="1">
    <location>
        <begin position="91"/>
        <end position="111"/>
    </location>
</feature>
<keyword evidence="1" id="KW-0812">Transmembrane</keyword>
<dbReference type="GeneID" id="72467951"/>
<feature type="transmembrane region" description="Helical" evidence="1">
    <location>
        <begin position="21"/>
        <end position="41"/>
    </location>
</feature>
<protein>
    <submittedName>
        <fullName evidence="2">Uncharacterized protein</fullName>
    </submittedName>
</protein>
<evidence type="ECO:0000256" key="1">
    <source>
        <dbReference type="SAM" id="Phobius"/>
    </source>
</evidence>
<feature type="transmembrane region" description="Helical" evidence="1">
    <location>
        <begin position="61"/>
        <end position="79"/>
    </location>
</feature>
<gene>
    <name evidence="2" type="ORF">PRLR5076_10240</name>
</gene>
<dbReference type="AlphaFoldDB" id="A0A9R1CXN7"/>
<organism evidence="2 3">
    <name type="scientific">Prevotella lacticifex</name>
    <dbReference type="NCBI Taxonomy" id="2854755"/>
    <lineage>
        <taxon>Bacteria</taxon>
        <taxon>Pseudomonadati</taxon>
        <taxon>Bacteroidota</taxon>
        <taxon>Bacteroidia</taxon>
        <taxon>Bacteroidales</taxon>
        <taxon>Prevotellaceae</taxon>
        <taxon>Prevotella</taxon>
    </lineage>
</organism>
<comment type="caution">
    <text evidence="2">The sequence shown here is derived from an EMBL/GenBank/DDBJ whole genome shotgun (WGS) entry which is preliminary data.</text>
</comment>
<name>A0A9R1CXN7_9BACT</name>
<dbReference type="EMBL" id="BPUB01000001">
    <property type="protein sequence ID" value="GJG58173.1"/>
    <property type="molecule type" value="Genomic_DNA"/>
</dbReference>
<feature type="transmembrane region" description="Helical" evidence="1">
    <location>
        <begin position="131"/>
        <end position="150"/>
    </location>
</feature>
<keyword evidence="1" id="KW-1133">Transmembrane helix</keyword>
<keyword evidence="1" id="KW-0472">Membrane</keyword>
<feature type="transmembrane region" description="Helical" evidence="1">
    <location>
        <begin position="162"/>
        <end position="187"/>
    </location>
</feature>
<feature type="transmembrane region" description="Helical" evidence="1">
    <location>
        <begin position="193"/>
        <end position="218"/>
    </location>
</feature>
<evidence type="ECO:0000313" key="2">
    <source>
        <dbReference type="EMBL" id="GJG58173.1"/>
    </source>
</evidence>
<reference evidence="2" key="1">
    <citation type="journal article" date="2022" name="Int. J. Syst. Evol. Microbiol.">
        <title>Prevotella lacticifex sp. nov., isolated from the rumen of cows.</title>
        <authorList>
            <person name="Shinkai T."/>
            <person name="Ikeyama N."/>
            <person name="Kumagai M."/>
            <person name="Ohmori H."/>
            <person name="Sakamoto M."/>
            <person name="Ohkuma M."/>
            <person name="Mitsumori M."/>
        </authorList>
    </citation>
    <scope>NUCLEOTIDE SEQUENCE</scope>
    <source>
        <strain evidence="2">R5076</strain>
    </source>
</reference>
<keyword evidence="3" id="KW-1185">Reference proteome</keyword>